<organism evidence="2 3">
    <name type="scientific">Medicago truncatula</name>
    <name type="common">Barrel medic</name>
    <name type="synonym">Medicago tribuloides</name>
    <dbReference type="NCBI Taxonomy" id="3880"/>
    <lineage>
        <taxon>Eukaryota</taxon>
        <taxon>Viridiplantae</taxon>
        <taxon>Streptophyta</taxon>
        <taxon>Embryophyta</taxon>
        <taxon>Tracheophyta</taxon>
        <taxon>Spermatophyta</taxon>
        <taxon>Magnoliopsida</taxon>
        <taxon>eudicotyledons</taxon>
        <taxon>Gunneridae</taxon>
        <taxon>Pentapetalae</taxon>
        <taxon>rosids</taxon>
        <taxon>fabids</taxon>
        <taxon>Fabales</taxon>
        <taxon>Fabaceae</taxon>
        <taxon>Papilionoideae</taxon>
        <taxon>50 kb inversion clade</taxon>
        <taxon>NPAAA clade</taxon>
        <taxon>Hologalegina</taxon>
        <taxon>IRL clade</taxon>
        <taxon>Trifolieae</taxon>
        <taxon>Medicago</taxon>
    </lineage>
</organism>
<dbReference type="Gramene" id="rna42953">
    <property type="protein sequence ID" value="RHN48255.1"/>
    <property type="gene ID" value="gene42953"/>
</dbReference>
<evidence type="ECO:0000313" key="2">
    <source>
        <dbReference type="EMBL" id="RHN48255.1"/>
    </source>
</evidence>
<name>A0A396HAJ5_MEDTR</name>
<accession>A0A396HAJ5</accession>
<comment type="caution">
    <text evidence="2">The sequence shown here is derived from an EMBL/GenBank/DDBJ whole genome shotgun (WGS) entry which is preliminary data.</text>
</comment>
<evidence type="ECO:0000313" key="3">
    <source>
        <dbReference type="Proteomes" id="UP000265566"/>
    </source>
</evidence>
<keyword evidence="1" id="KW-0812">Transmembrane</keyword>
<dbReference type="InterPro" id="IPR036259">
    <property type="entry name" value="MFS_trans_sf"/>
</dbReference>
<sequence>MGNYLSTFLLSNVARLTSKHGHKGWILDNLNISHLDYYYAFLALISVVNFFFFLVIAKFFVYNDDVT</sequence>
<keyword evidence="1" id="KW-1133">Transmembrane helix</keyword>
<dbReference type="AlphaFoldDB" id="A0A396HAJ5"/>
<dbReference type="EMBL" id="PSQE01000007">
    <property type="protein sequence ID" value="RHN48255.1"/>
    <property type="molecule type" value="Genomic_DNA"/>
</dbReference>
<evidence type="ECO:0000256" key="1">
    <source>
        <dbReference type="SAM" id="Phobius"/>
    </source>
</evidence>
<keyword evidence="1" id="KW-0472">Membrane</keyword>
<gene>
    <name evidence="2" type="ORF">MtrunA17_Chr7g0261821</name>
</gene>
<dbReference type="Gene3D" id="1.20.1250.20">
    <property type="entry name" value="MFS general substrate transporter like domains"/>
    <property type="match status" value="1"/>
</dbReference>
<proteinExistence type="predicted"/>
<reference evidence="3" key="1">
    <citation type="journal article" date="2018" name="Nat. Plants">
        <title>Whole-genome landscape of Medicago truncatula symbiotic genes.</title>
        <authorList>
            <person name="Pecrix Y."/>
            <person name="Staton S.E."/>
            <person name="Sallet E."/>
            <person name="Lelandais-Briere C."/>
            <person name="Moreau S."/>
            <person name="Carrere S."/>
            <person name="Blein T."/>
            <person name="Jardinaud M.F."/>
            <person name="Latrasse D."/>
            <person name="Zouine M."/>
            <person name="Zahm M."/>
            <person name="Kreplak J."/>
            <person name="Mayjonade B."/>
            <person name="Satge C."/>
            <person name="Perez M."/>
            <person name="Cauet S."/>
            <person name="Marande W."/>
            <person name="Chantry-Darmon C."/>
            <person name="Lopez-Roques C."/>
            <person name="Bouchez O."/>
            <person name="Berard A."/>
            <person name="Debelle F."/>
            <person name="Munos S."/>
            <person name="Bendahmane A."/>
            <person name="Berges H."/>
            <person name="Niebel A."/>
            <person name="Buitink J."/>
            <person name="Frugier F."/>
            <person name="Benhamed M."/>
            <person name="Crespi M."/>
            <person name="Gouzy J."/>
            <person name="Gamas P."/>
        </authorList>
    </citation>
    <scope>NUCLEOTIDE SEQUENCE [LARGE SCALE GENOMIC DNA]</scope>
    <source>
        <strain evidence="3">cv. Jemalong A17</strain>
    </source>
</reference>
<protein>
    <submittedName>
        <fullName evidence="2">Putative proton-dependent oligopeptide transporter family</fullName>
    </submittedName>
</protein>
<dbReference type="Proteomes" id="UP000265566">
    <property type="component" value="Chromosome 7"/>
</dbReference>
<feature type="transmembrane region" description="Helical" evidence="1">
    <location>
        <begin position="37"/>
        <end position="61"/>
    </location>
</feature>